<comment type="caution">
    <text evidence="1">The sequence shown here is derived from an EMBL/GenBank/DDBJ whole genome shotgun (WGS) entry which is preliminary data.</text>
</comment>
<keyword evidence="2" id="KW-1185">Reference proteome</keyword>
<organism evidence="1 2">
    <name type="scientific">Pseudoscardovia suis</name>
    <dbReference type="NCBI Taxonomy" id="987063"/>
    <lineage>
        <taxon>Bacteria</taxon>
        <taxon>Bacillati</taxon>
        <taxon>Actinomycetota</taxon>
        <taxon>Actinomycetes</taxon>
        <taxon>Bifidobacteriales</taxon>
        <taxon>Bifidobacteriaceae</taxon>
        <taxon>Pseudoscardovia</taxon>
    </lineage>
</organism>
<dbReference type="AlphaFoldDB" id="A0A261EV68"/>
<dbReference type="Proteomes" id="UP000216454">
    <property type="component" value="Unassembled WGS sequence"/>
</dbReference>
<reference evidence="1 2" key="1">
    <citation type="journal article" date="2017" name="BMC Genomics">
        <title>Comparative genomic and phylogenomic analyses of the Bifidobacteriaceae family.</title>
        <authorList>
            <person name="Lugli G.A."/>
            <person name="Milani C."/>
            <person name="Turroni F."/>
            <person name="Duranti S."/>
            <person name="Mancabelli L."/>
            <person name="Mangifesta M."/>
            <person name="Ferrario C."/>
            <person name="Modesto M."/>
            <person name="Mattarelli P."/>
            <person name="Jiri K."/>
            <person name="van Sinderen D."/>
            <person name="Ventura M."/>
        </authorList>
    </citation>
    <scope>NUCLEOTIDE SEQUENCE [LARGE SCALE GENOMIC DNA]</scope>
    <source>
        <strain evidence="1 2">DSM 24744</strain>
    </source>
</reference>
<protein>
    <submittedName>
        <fullName evidence="1">Pilus assembly protein TadE</fullName>
    </submittedName>
</protein>
<accession>A0A261EV68</accession>
<gene>
    <name evidence="1" type="ORF">PSSU_1179</name>
</gene>
<name>A0A261EV68_9BIFI</name>
<sequence>MILPAVAVLAIVLCCLGRAVVVRIQCQDAARIIAHRATQQMQSDAASATAVAGELEQWADDMASRLAGSGADATLTAASGDWGAGGMAGEGRGIDVRVRAAVVPDPLHMLPAAVEGQAFAWSP</sequence>
<dbReference type="EMBL" id="MWWQ01000011">
    <property type="protein sequence ID" value="OZG50743.1"/>
    <property type="molecule type" value="Genomic_DNA"/>
</dbReference>
<evidence type="ECO:0000313" key="1">
    <source>
        <dbReference type="EMBL" id="OZG50743.1"/>
    </source>
</evidence>
<proteinExistence type="predicted"/>
<evidence type="ECO:0000313" key="2">
    <source>
        <dbReference type="Proteomes" id="UP000216454"/>
    </source>
</evidence>